<protein>
    <submittedName>
        <fullName evidence="2">Uncharacterized protein</fullName>
    </submittedName>
</protein>
<comment type="caution">
    <text evidence="2">The sequence shown here is derived from an EMBL/GenBank/DDBJ whole genome shotgun (WGS) entry which is preliminary data.</text>
</comment>
<proteinExistence type="predicted"/>
<evidence type="ECO:0000256" key="1">
    <source>
        <dbReference type="SAM" id="MobiDB-lite"/>
    </source>
</evidence>
<dbReference type="EMBL" id="JAGKQM010000018">
    <property type="protein sequence ID" value="KAH0865646.1"/>
    <property type="molecule type" value="Genomic_DNA"/>
</dbReference>
<accession>A0ABQ7YEL7</accession>
<organism evidence="2 3">
    <name type="scientific">Brassica napus</name>
    <name type="common">Rape</name>
    <dbReference type="NCBI Taxonomy" id="3708"/>
    <lineage>
        <taxon>Eukaryota</taxon>
        <taxon>Viridiplantae</taxon>
        <taxon>Streptophyta</taxon>
        <taxon>Embryophyta</taxon>
        <taxon>Tracheophyta</taxon>
        <taxon>Spermatophyta</taxon>
        <taxon>Magnoliopsida</taxon>
        <taxon>eudicotyledons</taxon>
        <taxon>Gunneridae</taxon>
        <taxon>Pentapetalae</taxon>
        <taxon>rosids</taxon>
        <taxon>malvids</taxon>
        <taxon>Brassicales</taxon>
        <taxon>Brassicaceae</taxon>
        <taxon>Brassiceae</taxon>
        <taxon>Brassica</taxon>
    </lineage>
</organism>
<gene>
    <name evidence="2" type="ORF">HID58_082857</name>
</gene>
<name>A0ABQ7YEL7_BRANA</name>
<evidence type="ECO:0000313" key="3">
    <source>
        <dbReference type="Proteomes" id="UP000824890"/>
    </source>
</evidence>
<evidence type="ECO:0000313" key="2">
    <source>
        <dbReference type="EMBL" id="KAH0865646.1"/>
    </source>
</evidence>
<feature type="region of interest" description="Disordered" evidence="1">
    <location>
        <begin position="199"/>
        <end position="233"/>
    </location>
</feature>
<dbReference type="Proteomes" id="UP000824890">
    <property type="component" value="Unassembled WGS sequence"/>
</dbReference>
<feature type="compositionally biased region" description="Polar residues" evidence="1">
    <location>
        <begin position="200"/>
        <end position="216"/>
    </location>
</feature>
<reference evidence="2 3" key="1">
    <citation type="submission" date="2021-05" db="EMBL/GenBank/DDBJ databases">
        <title>Genome Assembly of Synthetic Allotetraploid Brassica napus Reveals Homoeologous Exchanges between Subgenomes.</title>
        <authorList>
            <person name="Davis J.T."/>
        </authorList>
    </citation>
    <scope>NUCLEOTIDE SEQUENCE [LARGE SCALE GENOMIC DNA]</scope>
    <source>
        <strain evidence="3">cv. Da-Ae</strain>
        <tissue evidence="2">Seedling</tissue>
    </source>
</reference>
<keyword evidence="3" id="KW-1185">Reference proteome</keyword>
<sequence>MITPLINVFTPNLTPFAYFERNLRTTNDFLSMKKQNQFASVTHSPRQMTTNTSHLSQEIIQTFHHSPTLVLWIIRSQFVVNIIVEVQNIINNTRVLPVLGVQHLVRFPFAFLWVVNKAILKTPRILPPMTSAAVSDMGAGIFGRCCTSMKKALDVIPSNTYNLEPTATKLPSGGISGLPGIRTKRRLLLPFSFRRRSATKRANGSASKRGTLSDSYISAHAPRCQPRRPPEVT</sequence>